<dbReference type="InterPro" id="IPR004509">
    <property type="entry name" value="Competence_ComEA_HhH"/>
</dbReference>
<evidence type="ECO:0000256" key="1">
    <source>
        <dbReference type="SAM" id="MobiDB-lite"/>
    </source>
</evidence>
<dbReference type="GO" id="GO:0003677">
    <property type="term" value="F:DNA binding"/>
    <property type="evidence" value="ECO:0007669"/>
    <property type="project" value="InterPro"/>
</dbReference>
<dbReference type="InterPro" id="IPR051675">
    <property type="entry name" value="Endo/Exo/Phosphatase_dom_1"/>
</dbReference>
<dbReference type="SUPFAM" id="SSF47781">
    <property type="entry name" value="RuvA domain 2-like"/>
    <property type="match status" value="1"/>
</dbReference>
<dbReference type="SMART" id="SM00278">
    <property type="entry name" value="HhH1"/>
    <property type="match status" value="2"/>
</dbReference>
<gene>
    <name evidence="3" type="ORF">SDC9_195001</name>
</gene>
<organism evidence="3">
    <name type="scientific">bioreactor metagenome</name>
    <dbReference type="NCBI Taxonomy" id="1076179"/>
    <lineage>
        <taxon>unclassified sequences</taxon>
        <taxon>metagenomes</taxon>
        <taxon>ecological metagenomes</taxon>
    </lineage>
</organism>
<feature type="domain" description="Helix-hairpin-helix DNA-binding motif class 1" evidence="2">
    <location>
        <begin position="62"/>
        <end position="81"/>
    </location>
</feature>
<dbReference type="InterPro" id="IPR003583">
    <property type="entry name" value="Hlx-hairpin-Hlx_DNA-bd_motif"/>
</dbReference>
<evidence type="ECO:0000313" key="3">
    <source>
        <dbReference type="EMBL" id="MPN47399.1"/>
    </source>
</evidence>
<feature type="domain" description="Helix-hairpin-helix DNA-binding motif class 1" evidence="2">
    <location>
        <begin position="32"/>
        <end position="51"/>
    </location>
</feature>
<protein>
    <recommendedName>
        <fullName evidence="2">Helix-hairpin-helix DNA-binding motif class 1 domain-containing protein</fullName>
    </recommendedName>
</protein>
<dbReference type="GO" id="GO:0015627">
    <property type="term" value="C:type II protein secretion system complex"/>
    <property type="evidence" value="ECO:0007669"/>
    <property type="project" value="TreeGrafter"/>
</dbReference>
<dbReference type="Gene3D" id="1.10.150.320">
    <property type="entry name" value="Photosystem II 12 kDa extrinsic protein"/>
    <property type="match status" value="1"/>
</dbReference>
<dbReference type="PANTHER" id="PTHR21180:SF32">
    <property type="entry name" value="ENDONUCLEASE_EXONUCLEASE_PHOSPHATASE FAMILY DOMAIN-CONTAINING PROTEIN 1"/>
    <property type="match status" value="1"/>
</dbReference>
<sequence length="86" mass="9294">MTIGGASASPESTSAAGEEKTSQIDINTATEDQLQTVPGIGPVTAKNIVDYRTQNGPFKTLEELKNVNRIGDKTYDKLKDYFMVSP</sequence>
<proteinExistence type="predicted"/>
<name>A0A645IAC8_9ZZZZ</name>
<dbReference type="InterPro" id="IPR010994">
    <property type="entry name" value="RuvA_2-like"/>
</dbReference>
<dbReference type="EMBL" id="VSSQ01108863">
    <property type="protein sequence ID" value="MPN47399.1"/>
    <property type="molecule type" value="Genomic_DNA"/>
</dbReference>
<dbReference type="NCBIfam" id="TIGR00426">
    <property type="entry name" value="competence protein ComEA helix-hairpin-helix repeat region"/>
    <property type="match status" value="1"/>
</dbReference>
<dbReference type="PANTHER" id="PTHR21180">
    <property type="entry name" value="ENDONUCLEASE/EXONUCLEASE/PHOSPHATASE FAMILY DOMAIN-CONTAINING PROTEIN 1"/>
    <property type="match status" value="1"/>
</dbReference>
<dbReference type="GO" id="GO:0006281">
    <property type="term" value="P:DNA repair"/>
    <property type="evidence" value="ECO:0007669"/>
    <property type="project" value="InterPro"/>
</dbReference>
<comment type="caution">
    <text evidence="3">The sequence shown here is derived from an EMBL/GenBank/DDBJ whole genome shotgun (WGS) entry which is preliminary data.</text>
</comment>
<accession>A0A645IAC8</accession>
<dbReference type="GO" id="GO:0015628">
    <property type="term" value="P:protein secretion by the type II secretion system"/>
    <property type="evidence" value="ECO:0007669"/>
    <property type="project" value="TreeGrafter"/>
</dbReference>
<dbReference type="AlphaFoldDB" id="A0A645IAC8"/>
<dbReference type="Pfam" id="PF12836">
    <property type="entry name" value="HHH_3"/>
    <property type="match status" value="1"/>
</dbReference>
<evidence type="ECO:0000259" key="2">
    <source>
        <dbReference type="SMART" id="SM00278"/>
    </source>
</evidence>
<feature type="region of interest" description="Disordered" evidence="1">
    <location>
        <begin position="1"/>
        <end position="31"/>
    </location>
</feature>
<reference evidence="3" key="1">
    <citation type="submission" date="2019-08" db="EMBL/GenBank/DDBJ databases">
        <authorList>
            <person name="Kucharzyk K."/>
            <person name="Murdoch R.W."/>
            <person name="Higgins S."/>
            <person name="Loffler F."/>
        </authorList>
    </citation>
    <scope>NUCLEOTIDE SEQUENCE</scope>
</reference>